<organism evidence="11 12">
    <name type="scientific">Shewanella litorisediminis</name>
    <dbReference type="NCBI Taxonomy" id="1173586"/>
    <lineage>
        <taxon>Bacteria</taxon>
        <taxon>Pseudomonadati</taxon>
        <taxon>Pseudomonadota</taxon>
        <taxon>Gammaproteobacteria</taxon>
        <taxon>Alteromonadales</taxon>
        <taxon>Shewanellaceae</taxon>
        <taxon>Shewanella</taxon>
    </lineage>
</organism>
<dbReference type="InterPro" id="IPR011303">
    <property type="entry name" value="RnfD_bac"/>
</dbReference>
<feature type="modified residue" description="FMN phosphoryl threonine" evidence="10">
    <location>
        <position position="182"/>
    </location>
</feature>
<keyword evidence="9 10" id="KW-0472">Membrane</keyword>
<dbReference type="NCBIfam" id="TIGR01946">
    <property type="entry name" value="rnfD"/>
    <property type="match status" value="1"/>
</dbReference>
<feature type="transmembrane region" description="Helical" evidence="10">
    <location>
        <begin position="239"/>
        <end position="257"/>
    </location>
</feature>
<dbReference type="HAMAP" id="MF_00462">
    <property type="entry name" value="RsxD_RnfD"/>
    <property type="match status" value="1"/>
</dbReference>
<evidence type="ECO:0000256" key="8">
    <source>
        <dbReference type="ARBA" id="ARBA00022989"/>
    </source>
</evidence>
<dbReference type="EC" id="7.-.-.-" evidence="10"/>
<evidence type="ECO:0000256" key="5">
    <source>
        <dbReference type="ARBA" id="ARBA00022692"/>
    </source>
</evidence>
<keyword evidence="2 10" id="KW-0597">Phosphoprotein</keyword>
<evidence type="ECO:0000256" key="2">
    <source>
        <dbReference type="ARBA" id="ARBA00022553"/>
    </source>
</evidence>
<feature type="transmembrane region" description="Helical" evidence="10">
    <location>
        <begin position="214"/>
        <end position="232"/>
    </location>
</feature>
<gene>
    <name evidence="11" type="primary">rsxD</name>
    <name evidence="10" type="synonym">rnfD</name>
    <name evidence="11" type="ORF">JQC75_09300</name>
</gene>
<dbReference type="PANTHER" id="PTHR30578">
    <property type="entry name" value="ELECTRON TRANSPORT COMPLEX PROTEIN RNFD"/>
    <property type="match status" value="1"/>
</dbReference>
<evidence type="ECO:0000313" key="12">
    <source>
        <dbReference type="Proteomes" id="UP000596252"/>
    </source>
</evidence>
<dbReference type="Proteomes" id="UP000596252">
    <property type="component" value="Chromosome"/>
</dbReference>
<keyword evidence="5 10" id="KW-0812">Transmembrane</keyword>
<evidence type="ECO:0000256" key="1">
    <source>
        <dbReference type="ARBA" id="ARBA00022448"/>
    </source>
</evidence>
<feature type="transmembrane region" description="Helical" evidence="10">
    <location>
        <begin position="44"/>
        <end position="61"/>
    </location>
</feature>
<dbReference type="EMBL" id="CP069213">
    <property type="protein sequence ID" value="QRH00112.1"/>
    <property type="molecule type" value="Genomic_DNA"/>
</dbReference>
<comment type="subunit">
    <text evidence="10">The complex is composed of six subunits: RnfA, RnfB, RnfC, RnfD, RnfE and RnfG.</text>
</comment>
<name>A0ABX7FYH8_9GAMM</name>
<proteinExistence type="inferred from homology"/>
<dbReference type="InterPro" id="IPR004338">
    <property type="entry name" value="NqrB/RnfD"/>
</dbReference>
<keyword evidence="3 10" id="KW-0285">Flavoprotein</keyword>
<comment type="function">
    <text evidence="10">Part of a membrane-bound complex that couples electron transfer with translocation of ions across the membrane.</text>
</comment>
<feature type="transmembrane region" description="Helical" evidence="10">
    <location>
        <begin position="263"/>
        <end position="282"/>
    </location>
</feature>
<comment type="cofactor">
    <cofactor evidence="10">
        <name>FMN</name>
        <dbReference type="ChEBI" id="CHEBI:58210"/>
    </cofactor>
</comment>
<evidence type="ECO:0000313" key="11">
    <source>
        <dbReference type="EMBL" id="QRH00112.1"/>
    </source>
</evidence>
<keyword evidence="10" id="KW-1003">Cell membrane</keyword>
<comment type="similarity">
    <text evidence="10">Belongs to the NqrB/RnfD family.</text>
</comment>
<evidence type="ECO:0000256" key="6">
    <source>
        <dbReference type="ARBA" id="ARBA00022967"/>
    </source>
</evidence>
<dbReference type="RefSeq" id="WP_203323852.1">
    <property type="nucleotide sequence ID" value="NZ_CP069213.1"/>
</dbReference>
<evidence type="ECO:0000256" key="9">
    <source>
        <dbReference type="ARBA" id="ARBA00023136"/>
    </source>
</evidence>
<keyword evidence="12" id="KW-1185">Reference proteome</keyword>
<feature type="transmembrane region" description="Helical" evidence="10">
    <location>
        <begin position="73"/>
        <end position="89"/>
    </location>
</feature>
<feature type="transmembrane region" description="Helical" evidence="10">
    <location>
        <begin position="125"/>
        <end position="144"/>
    </location>
</feature>
<dbReference type="Pfam" id="PF03116">
    <property type="entry name" value="NQR2_RnfD_RnfE"/>
    <property type="match status" value="1"/>
</dbReference>
<reference evidence="11 12" key="1">
    <citation type="journal article" date="2012" name="Antonie Van Leeuwenhoek">
        <title>Shewanella litorisediminis sp. nov., a gammaproteobacterium isolated from a tidal flat sediment.</title>
        <authorList>
            <person name="Lee M.H."/>
            <person name="Yoon J.H."/>
        </authorList>
    </citation>
    <scope>NUCLEOTIDE SEQUENCE [LARGE SCALE GENOMIC DNA]</scope>
    <source>
        <strain evidence="11 12">SMK1-12</strain>
    </source>
</reference>
<keyword evidence="4 10" id="KW-0288">FMN</keyword>
<comment type="subcellular location">
    <subcellularLocation>
        <location evidence="10">Cell inner membrane</location>
        <topology evidence="10">Multi-pass membrane protein</topology>
    </subcellularLocation>
</comment>
<feature type="transmembrane region" description="Helical" evidence="10">
    <location>
        <begin position="294"/>
        <end position="313"/>
    </location>
</feature>
<dbReference type="NCBIfam" id="NF002011">
    <property type="entry name" value="PRK00816.1"/>
    <property type="match status" value="1"/>
</dbReference>
<keyword evidence="7 10" id="KW-0249">Electron transport</keyword>
<evidence type="ECO:0000256" key="3">
    <source>
        <dbReference type="ARBA" id="ARBA00022630"/>
    </source>
</evidence>
<accession>A0ABX7FYH8</accession>
<evidence type="ECO:0000256" key="10">
    <source>
        <dbReference type="HAMAP-Rule" id="MF_00462"/>
    </source>
</evidence>
<sequence length="348" mass="36666">MAFKIASSPHVRKDSQTSAVMQRVILAALPGLAVQCYFFGWGTFIQVCVAIATAVAAEALVLKLRNRPVSPTLMDQSAVLTALLIGVAIPPLAPWYLVVIGTVFAIVMVKQLYGGLGQNLFNPAMAAYVLLLVSFPVLMTTWAAPSTLAQSSAGILDAIEVIFSTHGAADFALGIDGVSMATPLDTLKTDLSMGLTADESLKKAIFGGGSTGEGWFWVNLAYLCGGVFLLATKTIRWHISAGLLGALFVCSLFGFGASPDTHASPLFNLFSGATMLAAFFIATDPVTAATSPRGRLLFGAMIGVLIYLIRTFGGYPDGVAFAVLLANLCAPLIDYYIKPRAYGHRGSL</sequence>
<evidence type="ECO:0000256" key="4">
    <source>
        <dbReference type="ARBA" id="ARBA00022643"/>
    </source>
</evidence>
<protein>
    <recommendedName>
        <fullName evidence="10">Ion-translocating oxidoreductase complex subunit D</fullName>
        <ecNumber evidence="10">7.-.-.-</ecNumber>
    </recommendedName>
    <alternativeName>
        <fullName evidence="10">Rnf electron transport complex subunit D</fullName>
    </alternativeName>
</protein>
<keyword evidence="8 10" id="KW-1133">Transmembrane helix</keyword>
<keyword evidence="1 10" id="KW-0813">Transport</keyword>
<keyword evidence="6 10" id="KW-1278">Translocase</keyword>
<keyword evidence="10" id="KW-0997">Cell inner membrane</keyword>
<feature type="transmembrane region" description="Helical" evidence="10">
    <location>
        <begin position="319"/>
        <end position="337"/>
    </location>
</feature>
<dbReference type="PANTHER" id="PTHR30578:SF0">
    <property type="entry name" value="ION-TRANSLOCATING OXIDOREDUCTASE COMPLEX SUBUNIT D"/>
    <property type="match status" value="1"/>
</dbReference>
<evidence type="ECO:0000256" key="7">
    <source>
        <dbReference type="ARBA" id="ARBA00022982"/>
    </source>
</evidence>